<gene>
    <name evidence="2" type="primary">uspA15</name>
    <name evidence="2" type="ORF">HSEST_1719</name>
</gene>
<dbReference type="InterPro" id="IPR014729">
    <property type="entry name" value="Rossmann-like_a/b/a_fold"/>
</dbReference>
<evidence type="ECO:0000259" key="1">
    <source>
        <dbReference type="Pfam" id="PF00582"/>
    </source>
</evidence>
<organism evidence="2 3">
    <name type="scientific">Halapricum desulfuricans</name>
    <dbReference type="NCBI Taxonomy" id="2841257"/>
    <lineage>
        <taxon>Archaea</taxon>
        <taxon>Methanobacteriati</taxon>
        <taxon>Methanobacteriota</taxon>
        <taxon>Stenosarchaea group</taxon>
        <taxon>Halobacteria</taxon>
        <taxon>Halobacteriales</taxon>
        <taxon>Haloarculaceae</taxon>
        <taxon>Halapricum</taxon>
    </lineage>
</organism>
<accession>A0A897NR23</accession>
<feature type="domain" description="UspA" evidence="1">
    <location>
        <begin position="2"/>
        <end position="132"/>
    </location>
</feature>
<dbReference type="AlphaFoldDB" id="A0A897NR23"/>
<protein>
    <submittedName>
        <fullName evidence="2">Nucleotide-binding protein, UspA family</fullName>
    </submittedName>
</protein>
<proteinExistence type="predicted"/>
<dbReference type="InterPro" id="IPR006016">
    <property type="entry name" value="UspA"/>
</dbReference>
<dbReference type="CDD" id="cd00293">
    <property type="entry name" value="USP-like"/>
    <property type="match status" value="1"/>
</dbReference>
<dbReference type="Proteomes" id="UP000663292">
    <property type="component" value="Chromosome"/>
</dbReference>
<sequence length="140" mass="14973">MIVPIASQDDARATTRALASHVDSVAGTVVAVHVVEKAGGAPDKASVEQRERDTEEMFDIVRAQLEAYDVDLETEILYGTDVAETIVEAAHEMDASSIVFTPRGGSRWIRLLAGDVALSLISESDLPVVVLPDEPEVDDG</sequence>
<dbReference type="EMBL" id="CP064791">
    <property type="protein sequence ID" value="QSG15242.1"/>
    <property type="molecule type" value="Genomic_DNA"/>
</dbReference>
<reference evidence="2 3" key="1">
    <citation type="submission" date="2020-11" db="EMBL/GenBank/DDBJ databases">
        <title>Carbohydrate-dependent, anaerobic sulfur respiration: A novel catabolism in halophilic archaea.</title>
        <authorList>
            <person name="Sorokin D.Y."/>
            <person name="Messina E."/>
            <person name="Smedile F."/>
            <person name="La Cono V."/>
            <person name="Hallsworth J.E."/>
            <person name="Yakimov M.M."/>
        </authorList>
    </citation>
    <scope>NUCLEOTIDE SEQUENCE [LARGE SCALE GENOMIC DNA]</scope>
    <source>
        <strain evidence="2 3">HSR-Est</strain>
    </source>
</reference>
<dbReference type="SUPFAM" id="SSF52402">
    <property type="entry name" value="Adenine nucleotide alpha hydrolases-like"/>
    <property type="match status" value="1"/>
</dbReference>
<keyword evidence="3" id="KW-1185">Reference proteome</keyword>
<dbReference type="Pfam" id="PF00582">
    <property type="entry name" value="Usp"/>
    <property type="match status" value="1"/>
</dbReference>
<evidence type="ECO:0000313" key="3">
    <source>
        <dbReference type="Proteomes" id="UP000663292"/>
    </source>
</evidence>
<name>A0A897NR23_9EURY</name>
<evidence type="ECO:0000313" key="2">
    <source>
        <dbReference type="EMBL" id="QSG15242.1"/>
    </source>
</evidence>
<dbReference type="Gene3D" id="3.40.50.620">
    <property type="entry name" value="HUPs"/>
    <property type="match status" value="1"/>
</dbReference>